<dbReference type="EMBL" id="JACHXK010000002">
    <property type="protein sequence ID" value="MBB3108904.1"/>
    <property type="molecule type" value="Genomic_DNA"/>
</dbReference>
<dbReference type="InterPro" id="IPR023365">
    <property type="entry name" value="Sortase_dom-sf"/>
</dbReference>
<protein>
    <submittedName>
        <fullName evidence="4">Sortase A</fullName>
        <ecNumber evidence="4">3.4.22.70</ecNumber>
    </submittedName>
</protein>
<organism evidence="4 5">
    <name type="scientific">Paenibacillus phyllosphaerae</name>
    <dbReference type="NCBI Taxonomy" id="274593"/>
    <lineage>
        <taxon>Bacteria</taxon>
        <taxon>Bacillati</taxon>
        <taxon>Bacillota</taxon>
        <taxon>Bacilli</taxon>
        <taxon>Bacillales</taxon>
        <taxon>Paenibacillaceae</taxon>
        <taxon>Paenibacillus</taxon>
    </lineage>
</organism>
<dbReference type="InterPro" id="IPR005754">
    <property type="entry name" value="Sortase"/>
</dbReference>
<feature type="compositionally biased region" description="Low complexity" evidence="3">
    <location>
        <begin position="56"/>
        <end position="67"/>
    </location>
</feature>
<name>A0A7W5AUA1_9BACL</name>
<evidence type="ECO:0000313" key="4">
    <source>
        <dbReference type="EMBL" id="MBB3108904.1"/>
    </source>
</evidence>
<dbReference type="CDD" id="cd06166">
    <property type="entry name" value="Sortase_D_2"/>
    <property type="match status" value="1"/>
</dbReference>
<sequence length="233" mass="25486">MWKRMLPFLCILAGLAIFLYPTINDRYESYKQEQILAAWEQNLQLLDAPSEPIESPPATTNTTTPTPVADSNASPDAQDEPPAAGTLAKPMNGEPVEGVLTIDKIELKLPILTDATPAHLKLSVASMKHTGKPGEIGNYAIAGHRNRTYGKNFNRLDEVEIGDTIQVSITDSKTYTYIVTSKQVVRPTQVDILESNGKDSEITLITCHPMKNPTHRLIVKGKLVPDDSKAAAL</sequence>
<feature type="active site" description="Acyl-thioester intermediate" evidence="2">
    <location>
        <position position="207"/>
    </location>
</feature>
<keyword evidence="1 4" id="KW-0378">Hydrolase</keyword>
<feature type="active site" description="Proton donor/acceptor" evidence="2">
    <location>
        <position position="144"/>
    </location>
</feature>
<dbReference type="RefSeq" id="WP_183597532.1">
    <property type="nucleotide sequence ID" value="NZ_JACHXK010000002.1"/>
</dbReference>
<dbReference type="Proteomes" id="UP000570361">
    <property type="component" value="Unassembled WGS sequence"/>
</dbReference>
<evidence type="ECO:0000313" key="5">
    <source>
        <dbReference type="Proteomes" id="UP000570361"/>
    </source>
</evidence>
<gene>
    <name evidence="4" type="ORF">FHS18_000956</name>
</gene>
<dbReference type="EC" id="3.4.22.70" evidence="4"/>
<comment type="caution">
    <text evidence="4">The sequence shown here is derived from an EMBL/GenBank/DDBJ whole genome shotgun (WGS) entry which is preliminary data.</text>
</comment>
<dbReference type="Pfam" id="PF04203">
    <property type="entry name" value="Sortase"/>
    <property type="match status" value="1"/>
</dbReference>
<evidence type="ECO:0000256" key="1">
    <source>
        <dbReference type="ARBA" id="ARBA00022801"/>
    </source>
</evidence>
<dbReference type="SUPFAM" id="SSF63817">
    <property type="entry name" value="Sortase"/>
    <property type="match status" value="1"/>
</dbReference>
<evidence type="ECO:0000256" key="3">
    <source>
        <dbReference type="SAM" id="MobiDB-lite"/>
    </source>
</evidence>
<dbReference type="NCBIfam" id="TIGR01076">
    <property type="entry name" value="sortase_fam"/>
    <property type="match status" value="1"/>
</dbReference>
<reference evidence="4 5" key="1">
    <citation type="submission" date="2020-08" db="EMBL/GenBank/DDBJ databases">
        <title>Genomic Encyclopedia of Type Strains, Phase III (KMG-III): the genomes of soil and plant-associated and newly described type strains.</title>
        <authorList>
            <person name="Whitman W."/>
        </authorList>
    </citation>
    <scope>NUCLEOTIDE SEQUENCE [LARGE SCALE GENOMIC DNA]</scope>
    <source>
        <strain evidence="4 5">CECT 5862</strain>
    </source>
</reference>
<dbReference type="AlphaFoldDB" id="A0A7W5AUA1"/>
<feature type="region of interest" description="Disordered" evidence="3">
    <location>
        <begin position="49"/>
        <end position="92"/>
    </location>
</feature>
<proteinExistence type="predicted"/>
<keyword evidence="5" id="KW-1185">Reference proteome</keyword>
<dbReference type="InterPro" id="IPR042000">
    <property type="entry name" value="Sortase_D_2"/>
</dbReference>
<evidence type="ECO:0000256" key="2">
    <source>
        <dbReference type="PIRSR" id="PIRSR605754-1"/>
    </source>
</evidence>
<accession>A0A7W5AUA1</accession>
<dbReference type="Gene3D" id="2.40.260.10">
    <property type="entry name" value="Sortase"/>
    <property type="match status" value="1"/>
</dbReference>
<dbReference type="GO" id="GO:0016787">
    <property type="term" value="F:hydrolase activity"/>
    <property type="evidence" value="ECO:0007669"/>
    <property type="project" value="UniProtKB-KW"/>
</dbReference>